<dbReference type="RefSeq" id="XP_060349372.1">
    <property type="nucleotide sequence ID" value="XM_060493002.1"/>
</dbReference>
<name>A0ABQ9SL74_9PEZI</name>
<dbReference type="GeneID" id="85376901"/>
<proteinExistence type="predicted"/>
<reference evidence="2 3" key="1">
    <citation type="submission" date="2016-10" db="EMBL/GenBank/DDBJ databases">
        <title>The genome sequence of Colletotrichum fioriniae PJ7.</title>
        <authorList>
            <person name="Baroncelli R."/>
        </authorList>
    </citation>
    <scope>NUCLEOTIDE SEQUENCE [LARGE SCALE GENOMIC DNA]</scope>
    <source>
        <strain evidence="2 3">IMI 384185</strain>
    </source>
</reference>
<feature type="region of interest" description="Disordered" evidence="1">
    <location>
        <begin position="18"/>
        <end position="52"/>
    </location>
</feature>
<dbReference type="Proteomes" id="UP001241169">
    <property type="component" value="Unassembled WGS sequence"/>
</dbReference>
<evidence type="ECO:0000313" key="3">
    <source>
        <dbReference type="Proteomes" id="UP001241169"/>
    </source>
</evidence>
<evidence type="ECO:0000256" key="1">
    <source>
        <dbReference type="SAM" id="MobiDB-lite"/>
    </source>
</evidence>
<protein>
    <submittedName>
        <fullName evidence="2">Uncharacterized protein</fullName>
    </submittedName>
</protein>
<organism evidence="2 3">
    <name type="scientific">Colletotrichum paranaense</name>
    <dbReference type="NCBI Taxonomy" id="1914294"/>
    <lineage>
        <taxon>Eukaryota</taxon>
        <taxon>Fungi</taxon>
        <taxon>Dikarya</taxon>
        <taxon>Ascomycota</taxon>
        <taxon>Pezizomycotina</taxon>
        <taxon>Sordariomycetes</taxon>
        <taxon>Hypocreomycetidae</taxon>
        <taxon>Glomerellales</taxon>
        <taxon>Glomerellaceae</taxon>
        <taxon>Colletotrichum</taxon>
        <taxon>Colletotrichum acutatum species complex</taxon>
    </lineage>
</organism>
<keyword evidence="3" id="KW-1185">Reference proteome</keyword>
<comment type="caution">
    <text evidence="2">The sequence shown here is derived from an EMBL/GenBank/DDBJ whole genome shotgun (WGS) entry which is preliminary data.</text>
</comment>
<accession>A0ABQ9SL74</accession>
<sequence length="110" mass="12018">MARTLHCSGERRRGHALECANASPIDKPGARVPNRPEPGGRHPTIAAHARGPPTTGTCFRMHGFHSVSRPSFLTCHCHWGRTKKGPRQMLLSLEMALHAVACHLGTRAEL</sequence>
<gene>
    <name evidence="2" type="ORF">CPAR01_08735</name>
</gene>
<evidence type="ECO:0000313" key="2">
    <source>
        <dbReference type="EMBL" id="KAK1538622.1"/>
    </source>
</evidence>
<dbReference type="EMBL" id="MOPA01000006">
    <property type="protein sequence ID" value="KAK1538622.1"/>
    <property type="molecule type" value="Genomic_DNA"/>
</dbReference>